<dbReference type="GeneID" id="95386854"/>
<comment type="caution">
    <text evidence="1">The sequence shown here is derived from an EMBL/GenBank/DDBJ whole genome shotgun (WGS) entry which is preliminary data.</text>
</comment>
<evidence type="ECO:0000313" key="2">
    <source>
        <dbReference type="Proteomes" id="UP000579945"/>
    </source>
</evidence>
<keyword evidence="2" id="KW-1185">Reference proteome</keyword>
<accession>A0A7W5Y4M1</accession>
<organism evidence="1 2">
    <name type="scientific">Nonomuraea dietziae</name>
    <dbReference type="NCBI Taxonomy" id="65515"/>
    <lineage>
        <taxon>Bacteria</taxon>
        <taxon>Bacillati</taxon>
        <taxon>Actinomycetota</taxon>
        <taxon>Actinomycetes</taxon>
        <taxon>Streptosporangiales</taxon>
        <taxon>Streptosporangiaceae</taxon>
        <taxon>Nonomuraea</taxon>
    </lineage>
</organism>
<protein>
    <submittedName>
        <fullName evidence="1">Uncharacterized protein</fullName>
    </submittedName>
</protein>
<name>A0A7W5Y4M1_9ACTN</name>
<dbReference type="RefSeq" id="WP_183642147.1">
    <property type="nucleotide sequence ID" value="NZ_BAAAXX010000049.1"/>
</dbReference>
<dbReference type="Proteomes" id="UP000579945">
    <property type="component" value="Unassembled WGS sequence"/>
</dbReference>
<proteinExistence type="predicted"/>
<reference evidence="1 2" key="1">
    <citation type="submission" date="2020-08" db="EMBL/GenBank/DDBJ databases">
        <title>Sequencing the genomes of 1000 actinobacteria strains.</title>
        <authorList>
            <person name="Klenk H.-P."/>
        </authorList>
    </citation>
    <scope>NUCLEOTIDE SEQUENCE [LARGE SCALE GENOMIC DNA]</scope>
    <source>
        <strain evidence="1 2">DSM 44320</strain>
    </source>
</reference>
<dbReference type="AlphaFoldDB" id="A0A7W5Y4M1"/>
<evidence type="ECO:0000313" key="1">
    <source>
        <dbReference type="EMBL" id="MBB3724326.1"/>
    </source>
</evidence>
<sequence>MGLDESTRQLQLALHDAQVAFDCIGLGHLDRAHTHVITARAAIDAAEVTLRHALSELSPGEAAREGALVMDALEGQEAGR</sequence>
<gene>
    <name evidence="1" type="ORF">FHR33_000186</name>
</gene>
<dbReference type="EMBL" id="JACIBV010000001">
    <property type="protein sequence ID" value="MBB3724326.1"/>
    <property type="molecule type" value="Genomic_DNA"/>
</dbReference>